<dbReference type="AlphaFoldDB" id="A0A4Y2USP9"/>
<sequence>MGSIISEGCTAVKTPTDLLDEISVFYLLRQDVMSYRLLSKVLDSSDPSRDRIMISAFFGSFVSLPRPGFIRFASSKTSFLAKRLACQENILTAS</sequence>
<comment type="caution">
    <text evidence="1">The sequence shown here is derived from an EMBL/GenBank/DDBJ whole genome shotgun (WGS) entry which is preliminary data.</text>
</comment>
<evidence type="ECO:0000313" key="1">
    <source>
        <dbReference type="EMBL" id="GBO15793.1"/>
    </source>
</evidence>
<dbReference type="EMBL" id="BGPR01039762">
    <property type="protein sequence ID" value="GBO15793.1"/>
    <property type="molecule type" value="Genomic_DNA"/>
</dbReference>
<gene>
    <name evidence="1" type="ORF">AVEN_211131_1</name>
</gene>
<proteinExistence type="predicted"/>
<dbReference type="Proteomes" id="UP000499080">
    <property type="component" value="Unassembled WGS sequence"/>
</dbReference>
<protein>
    <submittedName>
        <fullName evidence="1">Uncharacterized protein</fullName>
    </submittedName>
</protein>
<reference evidence="1 2" key="1">
    <citation type="journal article" date="2019" name="Sci. Rep.">
        <title>Orb-weaving spider Araneus ventricosus genome elucidates the spidroin gene catalogue.</title>
        <authorList>
            <person name="Kono N."/>
            <person name="Nakamura H."/>
            <person name="Ohtoshi R."/>
            <person name="Moran D.A.P."/>
            <person name="Shinohara A."/>
            <person name="Yoshida Y."/>
            <person name="Fujiwara M."/>
            <person name="Mori M."/>
            <person name="Tomita M."/>
            <person name="Arakawa K."/>
        </authorList>
    </citation>
    <scope>NUCLEOTIDE SEQUENCE [LARGE SCALE GENOMIC DNA]</scope>
</reference>
<evidence type="ECO:0000313" key="2">
    <source>
        <dbReference type="Proteomes" id="UP000499080"/>
    </source>
</evidence>
<keyword evidence="2" id="KW-1185">Reference proteome</keyword>
<accession>A0A4Y2USP9</accession>
<name>A0A4Y2USP9_ARAVE</name>
<organism evidence="1 2">
    <name type="scientific">Araneus ventricosus</name>
    <name type="common">Orbweaver spider</name>
    <name type="synonym">Epeira ventricosa</name>
    <dbReference type="NCBI Taxonomy" id="182803"/>
    <lineage>
        <taxon>Eukaryota</taxon>
        <taxon>Metazoa</taxon>
        <taxon>Ecdysozoa</taxon>
        <taxon>Arthropoda</taxon>
        <taxon>Chelicerata</taxon>
        <taxon>Arachnida</taxon>
        <taxon>Araneae</taxon>
        <taxon>Araneomorphae</taxon>
        <taxon>Entelegynae</taxon>
        <taxon>Araneoidea</taxon>
        <taxon>Araneidae</taxon>
        <taxon>Araneus</taxon>
    </lineage>
</organism>